<dbReference type="InterPro" id="IPR011435">
    <property type="entry name" value="UmpAB"/>
</dbReference>
<evidence type="ECO:0000313" key="3">
    <source>
        <dbReference type="Proteomes" id="UP000694228"/>
    </source>
</evidence>
<proteinExistence type="predicted"/>
<dbReference type="Pfam" id="PF07556">
    <property type="entry name" value="DUF1538"/>
    <property type="match status" value="1"/>
</dbReference>
<dbReference type="OrthoDB" id="136485at2157"/>
<accession>A0A8F5VQ32</accession>
<feature type="transmembrane region" description="Helical" evidence="1">
    <location>
        <begin position="183"/>
        <end position="201"/>
    </location>
</feature>
<feature type="transmembrane region" description="Helical" evidence="1">
    <location>
        <begin position="37"/>
        <end position="59"/>
    </location>
</feature>
<name>A0A8F5VQ32_METHU</name>
<gene>
    <name evidence="2" type="ORF">KSK55_04395</name>
</gene>
<evidence type="ECO:0000256" key="1">
    <source>
        <dbReference type="SAM" id="Phobius"/>
    </source>
</evidence>
<dbReference type="EMBL" id="CP077107">
    <property type="protein sequence ID" value="QXO95645.1"/>
    <property type="molecule type" value="Genomic_DNA"/>
</dbReference>
<protein>
    <submittedName>
        <fullName evidence="2">DUF1538 domain-containing protein</fullName>
    </submittedName>
</protein>
<feature type="transmembrane region" description="Helical" evidence="1">
    <location>
        <begin position="12"/>
        <end position="31"/>
    </location>
</feature>
<feature type="transmembrane region" description="Helical" evidence="1">
    <location>
        <begin position="145"/>
        <end position="163"/>
    </location>
</feature>
<evidence type="ECO:0000313" key="2">
    <source>
        <dbReference type="EMBL" id="QXO95645.1"/>
    </source>
</evidence>
<sequence>MMSDFIGIVREVTQAIVPIVTLIFLIMFFLPGNTPELMAQFLIGSIMVVLGITLFLLGVEVGLLPMGEAIGTAIPRSGSIFLVILIAFLFGVLATIAEPDVRVLAMMIQSVTDGGMDKTSLILVIAIGVGFFVATAMVRIIYNIPIAYLFAIGYGAVILLSLFTSPEYVPIAFDAGGVTTGPITVPFILSLGIGITSTLGNRTALSDGFGLIGLASIGPILGVMLAGALV</sequence>
<keyword evidence="1" id="KW-0472">Membrane</keyword>
<organism evidence="2 3">
    <name type="scientific">Methanospirillum hungatei</name>
    <dbReference type="NCBI Taxonomy" id="2203"/>
    <lineage>
        <taxon>Archaea</taxon>
        <taxon>Methanobacteriati</taxon>
        <taxon>Methanobacteriota</taxon>
        <taxon>Stenosarchaea group</taxon>
        <taxon>Methanomicrobia</taxon>
        <taxon>Methanomicrobiales</taxon>
        <taxon>Methanospirillaceae</taxon>
        <taxon>Methanospirillum</taxon>
    </lineage>
</organism>
<feature type="transmembrane region" description="Helical" evidence="1">
    <location>
        <begin position="119"/>
        <end position="138"/>
    </location>
</feature>
<dbReference type="AlphaFoldDB" id="A0A8F5VQ32"/>
<feature type="transmembrane region" description="Helical" evidence="1">
    <location>
        <begin position="208"/>
        <end position="229"/>
    </location>
</feature>
<keyword evidence="1" id="KW-1133">Transmembrane helix</keyword>
<keyword evidence="1" id="KW-0812">Transmembrane</keyword>
<dbReference type="Proteomes" id="UP000694228">
    <property type="component" value="Chromosome"/>
</dbReference>
<reference evidence="2 3" key="1">
    <citation type="submission" date="2021-06" db="EMBL/GenBank/DDBJ databases">
        <title>Complete genome sequence of the secondary alcohol utilizing methanogen Methanospirillum hungatei strain GP1.</title>
        <authorList>
            <person name="Day L.A."/>
            <person name="Costa K.C."/>
        </authorList>
    </citation>
    <scope>NUCLEOTIDE SEQUENCE [LARGE SCALE GENOMIC DNA]</scope>
    <source>
        <strain evidence="2 3">GP1</strain>
    </source>
</reference>
<feature type="transmembrane region" description="Helical" evidence="1">
    <location>
        <begin position="80"/>
        <end position="99"/>
    </location>
</feature>